<evidence type="ECO:0000313" key="3">
    <source>
        <dbReference type="Proteomes" id="UP000652681"/>
    </source>
</evidence>
<sequence>MKLIKIFLFAVCFIHYSVFSQEYKCYSCETGYPGEYFEIFTLQDSIIIRDTVRDTVFLSMYDMEKTTKSLGMSFDEFVHNFLTYVNSRDSSTMTPEEKKHISYLRAMMNAHLKKDRYVLREYTAHFARDSFSITMRKMPEVEQLPDSMDLDFLFILEGEKNTDNFLHSHKKQVRVLYQILKDIKGLANTKHHKIGINFYFPDFSFQEKRAMAQFIKSVSLVIDSIKIKEIRGIPLYFTFDQSVRENSTNYHYLVSMSDMVDSIFLAKTGTTSSSSLEISFTSIDHKKEKSDIPWLQQIRNQFYLARFHTDDFPKISDQYLTLGDLEKLMTADYPDSHWEYYFYSILTIVLILIAGSTFYFLSSTFANFVHNNAMYVFAGGILLVLEMYLLFVFMIETMSNTVVFDFQENQIVLFLPLLLIFVIPLIKNLVRKGETP</sequence>
<evidence type="ECO:0000256" key="1">
    <source>
        <dbReference type="SAM" id="Phobius"/>
    </source>
</evidence>
<dbReference type="AlphaFoldDB" id="A0A8J6P731"/>
<keyword evidence="3" id="KW-1185">Reference proteome</keyword>
<feature type="transmembrane region" description="Helical" evidence="1">
    <location>
        <begin position="340"/>
        <end position="361"/>
    </location>
</feature>
<keyword evidence="1" id="KW-0812">Transmembrane</keyword>
<reference evidence="2" key="1">
    <citation type="submission" date="2020-09" db="EMBL/GenBank/DDBJ databases">
        <title>Taishania pollutisoli gen. nov., sp. nov., Isolated from Tetrabromobisphenol A-Contaminated Soil.</title>
        <authorList>
            <person name="Chen Q."/>
        </authorList>
    </citation>
    <scope>NUCLEOTIDE SEQUENCE</scope>
    <source>
        <strain evidence="2">CZZ-1</strain>
    </source>
</reference>
<dbReference type="Proteomes" id="UP000652681">
    <property type="component" value="Unassembled WGS sequence"/>
</dbReference>
<protein>
    <submittedName>
        <fullName evidence="2">Uncharacterized protein</fullName>
    </submittedName>
</protein>
<dbReference type="RefSeq" id="WP_216713254.1">
    <property type="nucleotide sequence ID" value="NZ_JACVEL010000001.1"/>
</dbReference>
<comment type="caution">
    <text evidence="2">The sequence shown here is derived from an EMBL/GenBank/DDBJ whole genome shotgun (WGS) entry which is preliminary data.</text>
</comment>
<dbReference type="EMBL" id="JACVEL010000001">
    <property type="protein sequence ID" value="MBC9811041.1"/>
    <property type="molecule type" value="Genomic_DNA"/>
</dbReference>
<organism evidence="2 3">
    <name type="scientific">Taishania pollutisoli</name>
    <dbReference type="NCBI Taxonomy" id="2766479"/>
    <lineage>
        <taxon>Bacteria</taxon>
        <taxon>Pseudomonadati</taxon>
        <taxon>Bacteroidota</taxon>
        <taxon>Flavobacteriia</taxon>
        <taxon>Flavobacteriales</taxon>
        <taxon>Crocinitomicaceae</taxon>
        <taxon>Taishania</taxon>
    </lineage>
</organism>
<feature type="transmembrane region" description="Helical" evidence="1">
    <location>
        <begin position="373"/>
        <end position="391"/>
    </location>
</feature>
<accession>A0A8J6P731</accession>
<feature type="transmembrane region" description="Helical" evidence="1">
    <location>
        <begin position="411"/>
        <end position="430"/>
    </location>
</feature>
<keyword evidence="1" id="KW-1133">Transmembrane helix</keyword>
<gene>
    <name evidence="2" type="ORF">H9Y05_01000</name>
</gene>
<name>A0A8J6P731_9FLAO</name>
<keyword evidence="1" id="KW-0472">Membrane</keyword>
<evidence type="ECO:0000313" key="2">
    <source>
        <dbReference type="EMBL" id="MBC9811041.1"/>
    </source>
</evidence>
<proteinExistence type="predicted"/>